<dbReference type="Pfam" id="PF05229">
    <property type="entry name" value="SCPU"/>
    <property type="match status" value="1"/>
</dbReference>
<feature type="chain" id="PRO_5046632434" evidence="1">
    <location>
        <begin position="48"/>
        <end position="169"/>
    </location>
</feature>
<evidence type="ECO:0000259" key="2">
    <source>
        <dbReference type="Pfam" id="PF05229"/>
    </source>
</evidence>
<organism evidence="3 4">
    <name type="scientific">Rhodanobacter soli</name>
    <dbReference type="NCBI Taxonomy" id="590609"/>
    <lineage>
        <taxon>Bacteria</taxon>
        <taxon>Pseudomonadati</taxon>
        <taxon>Pseudomonadota</taxon>
        <taxon>Gammaproteobacteria</taxon>
        <taxon>Lysobacterales</taxon>
        <taxon>Rhodanobacteraceae</taxon>
        <taxon>Rhodanobacter</taxon>
    </lineage>
</organism>
<evidence type="ECO:0000256" key="1">
    <source>
        <dbReference type="SAM" id="SignalP"/>
    </source>
</evidence>
<keyword evidence="4" id="KW-1185">Reference proteome</keyword>
<proteinExistence type="predicted"/>
<feature type="signal peptide" evidence="1">
    <location>
        <begin position="1"/>
        <end position="47"/>
    </location>
</feature>
<dbReference type="RefSeq" id="WP_354547181.1">
    <property type="nucleotide sequence ID" value="NZ_JBEPSD010000001.1"/>
</dbReference>
<accession>A0ABV2PTL4</accession>
<evidence type="ECO:0000313" key="3">
    <source>
        <dbReference type="EMBL" id="MET4568347.1"/>
    </source>
</evidence>
<gene>
    <name evidence="3" type="ORF">ABIE04_000674</name>
</gene>
<reference evidence="3 4" key="1">
    <citation type="submission" date="2024-06" db="EMBL/GenBank/DDBJ databases">
        <title>Sorghum-associated microbial communities from plants grown in Nebraska, USA.</title>
        <authorList>
            <person name="Schachtman D."/>
        </authorList>
    </citation>
    <scope>NUCLEOTIDE SEQUENCE [LARGE SCALE GENOMIC DNA]</scope>
    <source>
        <strain evidence="3 4">1757</strain>
    </source>
</reference>
<protein>
    <submittedName>
        <fullName evidence="3">Spore coat protein U-like protein</fullName>
    </submittedName>
</protein>
<keyword evidence="1" id="KW-0732">Signal</keyword>
<dbReference type="InterPro" id="IPR053167">
    <property type="entry name" value="Spore_coat_component"/>
</dbReference>
<dbReference type="PANTHER" id="PTHR37089">
    <property type="entry name" value="PROTEIN U-RELATED"/>
    <property type="match status" value="1"/>
</dbReference>
<name>A0ABV2PTL4_9GAMM</name>
<comment type="caution">
    <text evidence="3">The sequence shown here is derived from an EMBL/GenBank/DDBJ whole genome shotgun (WGS) entry which is preliminary data.</text>
</comment>
<dbReference type="PANTHER" id="PTHR37089:SF3">
    <property type="entry name" value="EXPORTED PROTEIN"/>
    <property type="match status" value="1"/>
</dbReference>
<dbReference type="EMBL" id="JBEPSD010000001">
    <property type="protein sequence ID" value="MET4568347.1"/>
    <property type="molecule type" value="Genomic_DNA"/>
</dbReference>
<dbReference type="Proteomes" id="UP001549251">
    <property type="component" value="Unassembled WGS sequence"/>
</dbReference>
<sequence>MMMQMMHEKKRGSDRANASSAVSSARLQALSWLMAMAAALVATSSNAATCTLSTQGVNFGSYDFLSSQNLDGVGHVVVSCDTSTSYTIGLSPGSGSYMARLMTNGPHQLAYNLYTDATQTMVWGDGSSGTAVVDGTGTDVDHTVYGSVPAGQNPYVGSYSDAITVTLTF</sequence>
<dbReference type="InterPro" id="IPR007893">
    <property type="entry name" value="Spore_coat_U/FanG"/>
</dbReference>
<evidence type="ECO:0000313" key="4">
    <source>
        <dbReference type="Proteomes" id="UP001549251"/>
    </source>
</evidence>
<dbReference type="SMART" id="SM00972">
    <property type="entry name" value="SCPU"/>
    <property type="match status" value="1"/>
</dbReference>
<feature type="domain" description="Spore coat protein U/FanG" evidence="2">
    <location>
        <begin position="38"/>
        <end position="166"/>
    </location>
</feature>